<comment type="caution">
    <text evidence="5">The sequence shown here is derived from an EMBL/GenBank/DDBJ whole genome shotgun (WGS) entry which is preliminary data.</text>
</comment>
<keyword evidence="6" id="KW-1185">Reference proteome</keyword>
<evidence type="ECO:0000259" key="4">
    <source>
        <dbReference type="PROSITE" id="PS51677"/>
    </source>
</evidence>
<dbReference type="Pfam" id="PF01522">
    <property type="entry name" value="Polysacc_deac_1"/>
    <property type="match status" value="1"/>
</dbReference>
<dbReference type="PANTHER" id="PTHR34216:SF3">
    <property type="entry name" value="POLY-BETA-1,6-N-ACETYL-D-GLUCOSAMINE N-DEACETYLASE"/>
    <property type="match status" value="1"/>
</dbReference>
<evidence type="ECO:0000313" key="5">
    <source>
        <dbReference type="EMBL" id="MBB2150713.1"/>
    </source>
</evidence>
<accession>A0ABR6EZK1</accession>
<comment type="subcellular location">
    <subcellularLocation>
        <location evidence="1">Secreted</location>
    </subcellularLocation>
</comment>
<proteinExistence type="predicted"/>
<feature type="domain" description="NodB homology" evidence="4">
    <location>
        <begin position="131"/>
        <end position="291"/>
    </location>
</feature>
<evidence type="ECO:0000256" key="3">
    <source>
        <dbReference type="SAM" id="MobiDB-lite"/>
    </source>
</evidence>
<dbReference type="InterPro" id="IPR051398">
    <property type="entry name" value="Polysacch_Deacetylase"/>
</dbReference>
<organism evidence="5 6">
    <name type="scientific">Pedobacter gandavensis</name>
    <dbReference type="NCBI Taxonomy" id="2679963"/>
    <lineage>
        <taxon>Bacteria</taxon>
        <taxon>Pseudomonadati</taxon>
        <taxon>Bacteroidota</taxon>
        <taxon>Sphingobacteriia</taxon>
        <taxon>Sphingobacteriales</taxon>
        <taxon>Sphingobacteriaceae</taxon>
        <taxon>Pedobacter</taxon>
    </lineage>
</organism>
<dbReference type="Proteomes" id="UP000636110">
    <property type="component" value="Unassembled WGS sequence"/>
</dbReference>
<keyword evidence="2" id="KW-0732">Signal</keyword>
<reference evidence="5 6" key="1">
    <citation type="submission" date="2019-11" db="EMBL/GenBank/DDBJ databases">
        <title>Description of Pedobacter sp. LMG 31462T.</title>
        <authorList>
            <person name="Carlier A."/>
            <person name="Qi S."/>
            <person name="Vandamme P."/>
        </authorList>
    </citation>
    <scope>NUCLEOTIDE SEQUENCE [LARGE SCALE GENOMIC DNA]</scope>
    <source>
        <strain evidence="5 6">LMG 31462</strain>
    </source>
</reference>
<evidence type="ECO:0000256" key="2">
    <source>
        <dbReference type="ARBA" id="ARBA00022729"/>
    </source>
</evidence>
<dbReference type="InterPro" id="IPR002509">
    <property type="entry name" value="NODB_dom"/>
</dbReference>
<evidence type="ECO:0000256" key="1">
    <source>
        <dbReference type="ARBA" id="ARBA00004613"/>
    </source>
</evidence>
<sequence length="291" mass="32946">MRNTLFTLAALSVLFFSSCVENSKAEKESTIASGMKDQSKISANDPTTADSALVGKKASSAEVLAKKEVPVLCYHQIRDWKASDSKRAHDDIIPPANFSQHIKMLADSGYHTILPDELYDYLNYDKPLPEKPIMITFDDTDLDQYTVGAKELKKYGFKGVFFIMTVSIGRPRYMSKAQIKELSDEGHVIASHTWNHKNFAQFTDEDWEVQIDKPTKTLEAITGKKVEYFAYPYGVSKAASLHKLEEHGFKAAFILSTKRDLEYPLFTIRRIIDPGTYTAKNLYNSINKSFK</sequence>
<name>A0ABR6EZK1_9SPHI</name>
<gene>
    <name evidence="5" type="ORF">GM920_17585</name>
</gene>
<dbReference type="PROSITE" id="PS51257">
    <property type="entry name" value="PROKAR_LIPOPROTEIN"/>
    <property type="match status" value="1"/>
</dbReference>
<protein>
    <submittedName>
        <fullName evidence="5">Polysaccharide deacetylase family protein</fullName>
    </submittedName>
</protein>
<dbReference type="PANTHER" id="PTHR34216">
    <property type="match status" value="1"/>
</dbReference>
<dbReference type="InterPro" id="IPR011330">
    <property type="entry name" value="Glyco_hydro/deAcase_b/a-brl"/>
</dbReference>
<dbReference type="EMBL" id="WNXC01000007">
    <property type="protein sequence ID" value="MBB2150713.1"/>
    <property type="molecule type" value="Genomic_DNA"/>
</dbReference>
<dbReference type="Gene3D" id="3.20.20.370">
    <property type="entry name" value="Glycoside hydrolase/deacetylase"/>
    <property type="match status" value="1"/>
</dbReference>
<dbReference type="PROSITE" id="PS51677">
    <property type="entry name" value="NODB"/>
    <property type="match status" value="1"/>
</dbReference>
<dbReference type="SUPFAM" id="SSF88713">
    <property type="entry name" value="Glycoside hydrolase/deacetylase"/>
    <property type="match status" value="1"/>
</dbReference>
<feature type="region of interest" description="Disordered" evidence="3">
    <location>
        <begin position="27"/>
        <end position="48"/>
    </location>
</feature>
<evidence type="ECO:0000313" key="6">
    <source>
        <dbReference type="Proteomes" id="UP000636110"/>
    </source>
</evidence>
<dbReference type="RefSeq" id="WP_182959914.1">
    <property type="nucleotide sequence ID" value="NZ_WNXC01000007.1"/>
</dbReference>
<dbReference type="CDD" id="cd10918">
    <property type="entry name" value="CE4_NodB_like_5s_6s"/>
    <property type="match status" value="1"/>
</dbReference>